<organism evidence="1 2">
    <name type="scientific">Brucella endophytica</name>
    <dbReference type="NCBI Taxonomy" id="1963359"/>
    <lineage>
        <taxon>Bacteria</taxon>
        <taxon>Pseudomonadati</taxon>
        <taxon>Pseudomonadota</taxon>
        <taxon>Alphaproteobacteria</taxon>
        <taxon>Hyphomicrobiales</taxon>
        <taxon>Brucellaceae</taxon>
        <taxon>Brucella/Ochrobactrum group</taxon>
        <taxon>Brucella</taxon>
    </lineage>
</organism>
<evidence type="ECO:0000313" key="2">
    <source>
        <dbReference type="Proteomes" id="UP000646478"/>
    </source>
</evidence>
<sequence>MKGNLTAPDIEASGRILPAVIDKFNLSMLTCMYHLAILMMQMIHREMYFLIWSGSMLKEYASARWASCLACIGVLFVAADGPVADAADLTVTQTQAHSITASRSRVIWGQPVILTANLHKSEVRGSDVGFYVGCSPGERYLGLGQFVNDGVQINIHANQLSLGSNTIGVEYYTKDGDFTYFCTENVVTVLPVTQ</sequence>
<evidence type="ECO:0000313" key="1">
    <source>
        <dbReference type="EMBL" id="GGA81398.1"/>
    </source>
</evidence>
<protein>
    <submittedName>
        <fullName evidence="1">Uncharacterized protein</fullName>
    </submittedName>
</protein>
<name>A0A916S2Z2_9HYPH</name>
<dbReference type="AlphaFoldDB" id="A0A916S2Z2"/>
<dbReference type="EMBL" id="BMHH01000002">
    <property type="protein sequence ID" value="GGA81398.1"/>
    <property type="molecule type" value="Genomic_DNA"/>
</dbReference>
<proteinExistence type="predicted"/>
<keyword evidence="2" id="KW-1185">Reference proteome</keyword>
<accession>A0A916S2Z2</accession>
<dbReference type="Proteomes" id="UP000646478">
    <property type="component" value="Unassembled WGS sequence"/>
</dbReference>
<reference evidence="1" key="1">
    <citation type="journal article" date="2014" name="Int. J. Syst. Evol. Microbiol.">
        <title>Complete genome sequence of Corynebacterium casei LMG S-19264T (=DSM 44701T), isolated from a smear-ripened cheese.</title>
        <authorList>
            <consortium name="US DOE Joint Genome Institute (JGI-PGF)"/>
            <person name="Walter F."/>
            <person name="Albersmeier A."/>
            <person name="Kalinowski J."/>
            <person name="Ruckert C."/>
        </authorList>
    </citation>
    <scope>NUCLEOTIDE SEQUENCE</scope>
    <source>
        <strain evidence="1">CGMCC 1.15082</strain>
    </source>
</reference>
<comment type="caution">
    <text evidence="1">The sequence shown here is derived from an EMBL/GenBank/DDBJ whole genome shotgun (WGS) entry which is preliminary data.</text>
</comment>
<gene>
    <name evidence="1" type="ORF">GCM10011491_05870</name>
</gene>
<reference evidence="1" key="2">
    <citation type="submission" date="2020-09" db="EMBL/GenBank/DDBJ databases">
        <authorList>
            <person name="Sun Q."/>
            <person name="Zhou Y."/>
        </authorList>
    </citation>
    <scope>NUCLEOTIDE SEQUENCE</scope>
    <source>
        <strain evidence="1">CGMCC 1.15082</strain>
    </source>
</reference>